<sequence length="81" mass="8575">MTNPPKTVSVAALMDGRTQRVRLSSKVTSMTETELAAEIVVLADLAYKKGWPANGVFLAAPLCRMSCRKSGSPMSGDCAIS</sequence>
<accession>A0A024JRA8</accession>
<evidence type="ECO:0000313" key="3">
    <source>
        <dbReference type="Proteomes" id="UP000193710"/>
    </source>
</evidence>
<proteinExistence type="predicted"/>
<evidence type="ECO:0000313" key="1">
    <source>
        <dbReference type="EMBL" id="CDO85912.1"/>
    </source>
</evidence>
<evidence type="ECO:0000313" key="2">
    <source>
        <dbReference type="EMBL" id="ORX06744.1"/>
    </source>
</evidence>
<protein>
    <submittedName>
        <fullName evidence="1">ESX-1 secretion-associated protein EspH</fullName>
    </submittedName>
</protein>
<dbReference type="EMBL" id="HG964446">
    <property type="protein sequence ID" value="CDO85912.1"/>
    <property type="molecule type" value="Genomic_DNA"/>
</dbReference>
<dbReference type="Proteomes" id="UP000028880">
    <property type="component" value="Unassembled WGS sequence"/>
</dbReference>
<reference evidence="1" key="1">
    <citation type="journal article" date="2014" name="Genome Announc.">
        <title>Draft Genome Sequence of Mycobacterium triplex DSM 44626.</title>
        <authorList>
            <person name="Sassi M."/>
            <person name="Croce O."/>
            <person name="Robert C."/>
            <person name="Raoult D."/>
            <person name="Drancourt M."/>
        </authorList>
    </citation>
    <scope>NUCLEOTIDE SEQUENCE [LARGE SCALE GENOMIC DNA]</scope>
    <source>
        <strain evidence="1">DSM 44626</strain>
    </source>
</reference>
<dbReference type="AlphaFoldDB" id="A0A024JRA8"/>
<dbReference type="STRING" id="47839.BN973_00248"/>
<dbReference type="HOGENOM" id="CLU_2570200_0_0_11"/>
<dbReference type="Proteomes" id="UP000193710">
    <property type="component" value="Unassembled WGS sequence"/>
</dbReference>
<gene>
    <name evidence="1" type="primary">espH_1</name>
    <name evidence="2" type="ORF">AWC29_08020</name>
    <name evidence="1" type="ORF">BN973_00248</name>
</gene>
<reference evidence="1" key="2">
    <citation type="submission" date="2014-04" db="EMBL/GenBank/DDBJ databases">
        <authorList>
            <person name="Urmite Genomes U."/>
        </authorList>
    </citation>
    <scope>NUCLEOTIDE SEQUENCE</scope>
    <source>
        <strain evidence="1">DSM 44626</strain>
    </source>
</reference>
<reference evidence="2 3" key="3">
    <citation type="submission" date="2016-01" db="EMBL/GenBank/DDBJ databases">
        <title>The new phylogeny of the genus Mycobacterium.</title>
        <authorList>
            <person name="Tarcisio F."/>
            <person name="Conor M."/>
            <person name="Antonella G."/>
            <person name="Elisabetta G."/>
            <person name="Giulia F.S."/>
            <person name="Sara T."/>
            <person name="Anna F."/>
            <person name="Clotilde B."/>
            <person name="Roberto B."/>
            <person name="Veronica D.S."/>
            <person name="Fabio R."/>
            <person name="Monica P."/>
            <person name="Olivier J."/>
            <person name="Enrico T."/>
            <person name="Nicola S."/>
        </authorList>
    </citation>
    <scope>NUCLEOTIDE SEQUENCE [LARGE SCALE GENOMIC DNA]</scope>
    <source>
        <strain evidence="2 3">DSM 44626</strain>
    </source>
</reference>
<organism evidence="1">
    <name type="scientific">Mycobacterium triplex</name>
    <dbReference type="NCBI Taxonomy" id="47839"/>
    <lineage>
        <taxon>Bacteria</taxon>
        <taxon>Bacillati</taxon>
        <taxon>Actinomycetota</taxon>
        <taxon>Actinomycetes</taxon>
        <taxon>Mycobacteriales</taxon>
        <taxon>Mycobacteriaceae</taxon>
        <taxon>Mycobacterium</taxon>
        <taxon>Mycobacterium simiae complex</taxon>
    </lineage>
</organism>
<keyword evidence="3" id="KW-1185">Reference proteome</keyword>
<dbReference type="EMBL" id="LQPY01000010">
    <property type="protein sequence ID" value="ORX06744.1"/>
    <property type="molecule type" value="Genomic_DNA"/>
</dbReference>
<name>A0A024JRA8_9MYCO</name>